<gene>
    <name evidence="2" type="ORF">FG87_31990</name>
</gene>
<name>A0ABR4Z7C7_9NOCA</name>
<evidence type="ECO:0000313" key="3">
    <source>
        <dbReference type="Proteomes" id="UP000031364"/>
    </source>
</evidence>
<comment type="caution">
    <text evidence="2">The sequence shown here is derived from an EMBL/GenBank/DDBJ whole genome shotgun (WGS) entry which is preliminary data.</text>
</comment>
<keyword evidence="3" id="KW-1185">Reference proteome</keyword>
<feature type="region of interest" description="Disordered" evidence="1">
    <location>
        <begin position="1"/>
        <end position="59"/>
    </location>
</feature>
<evidence type="ECO:0000313" key="2">
    <source>
        <dbReference type="EMBL" id="KIA61260.1"/>
    </source>
</evidence>
<proteinExistence type="predicted"/>
<evidence type="ECO:0000256" key="1">
    <source>
        <dbReference type="SAM" id="MobiDB-lite"/>
    </source>
</evidence>
<sequence length="59" mass="5908">MFGDGPNRSPVNATPVQAPRAKKMKAARTGNSKPGGNAASGRYTEAGSNSAPFIACSGV</sequence>
<dbReference type="EMBL" id="JNFP01000048">
    <property type="protein sequence ID" value="KIA61260.1"/>
    <property type="molecule type" value="Genomic_DNA"/>
</dbReference>
<reference evidence="2 3" key="1">
    <citation type="journal article" date="2014" name="Int. J. Syst. Evol. Microbiol.">
        <title>Nocardia vulneris sp. nov., isolated from wounds of human patients in North America.</title>
        <authorList>
            <person name="Lasker B.A."/>
            <person name="Bell M."/>
            <person name="Klenk H.P."/>
            <person name="Sproer C."/>
            <person name="Schumann C."/>
            <person name="Schumann P."/>
            <person name="Brown J.M."/>
        </authorList>
    </citation>
    <scope>NUCLEOTIDE SEQUENCE [LARGE SCALE GENOMIC DNA]</scope>
    <source>
        <strain evidence="2 3">W9851</strain>
    </source>
</reference>
<organism evidence="2 3">
    <name type="scientific">Nocardia vulneris</name>
    <dbReference type="NCBI Taxonomy" id="1141657"/>
    <lineage>
        <taxon>Bacteria</taxon>
        <taxon>Bacillati</taxon>
        <taxon>Actinomycetota</taxon>
        <taxon>Actinomycetes</taxon>
        <taxon>Mycobacteriales</taxon>
        <taxon>Nocardiaceae</taxon>
        <taxon>Nocardia</taxon>
    </lineage>
</organism>
<dbReference type="Proteomes" id="UP000031364">
    <property type="component" value="Unassembled WGS sequence"/>
</dbReference>
<accession>A0ABR4Z7C7</accession>
<protein>
    <submittedName>
        <fullName evidence="2">Uncharacterized protein</fullName>
    </submittedName>
</protein>